<organism evidence="3 4">
    <name type="scientific">Propionimicrobium lymphophilum ACS-093-V-SCH5</name>
    <dbReference type="NCBI Taxonomy" id="883161"/>
    <lineage>
        <taxon>Bacteria</taxon>
        <taxon>Bacillati</taxon>
        <taxon>Actinomycetota</taxon>
        <taxon>Actinomycetes</taxon>
        <taxon>Propionibacteriales</taxon>
        <taxon>Propionibacteriaceae</taxon>
        <taxon>Propionimicrobium</taxon>
    </lineage>
</organism>
<accession>S2WMI5</accession>
<dbReference type="EMBL" id="AGZR01000003">
    <property type="protein sequence ID" value="EPD33882.1"/>
    <property type="molecule type" value="Genomic_DNA"/>
</dbReference>
<feature type="domain" description="YdbS-like PH" evidence="2">
    <location>
        <begin position="77"/>
        <end position="155"/>
    </location>
</feature>
<dbReference type="PANTHER" id="PTHR34473:SF3">
    <property type="entry name" value="TRANSMEMBRANE PROTEIN-RELATED"/>
    <property type="match status" value="1"/>
</dbReference>
<keyword evidence="4" id="KW-1185">Reference proteome</keyword>
<dbReference type="InterPro" id="IPR005182">
    <property type="entry name" value="YdbS-like_PH"/>
</dbReference>
<feature type="transmembrane region" description="Helical" evidence="1">
    <location>
        <begin position="38"/>
        <end position="66"/>
    </location>
</feature>
<keyword evidence="1" id="KW-1133">Transmembrane helix</keyword>
<gene>
    <name evidence="3" type="ORF">HMPREF9306_00299</name>
</gene>
<name>S2WMI5_9ACTN</name>
<dbReference type="STRING" id="883161.HMPREF9306_00299"/>
<dbReference type="PANTHER" id="PTHR34473">
    <property type="entry name" value="UPF0699 TRANSMEMBRANE PROTEIN YDBS"/>
    <property type="match status" value="1"/>
</dbReference>
<dbReference type="Proteomes" id="UP000014417">
    <property type="component" value="Unassembled WGS sequence"/>
</dbReference>
<dbReference type="OrthoDB" id="7364633at2"/>
<dbReference type="AlphaFoldDB" id="S2WMI5"/>
<evidence type="ECO:0000313" key="4">
    <source>
        <dbReference type="Proteomes" id="UP000014417"/>
    </source>
</evidence>
<sequence length="166" mass="18653">MSDKTDDLFAPPGENWIALDARYLTKRRIDVLTQWPLLLVPIVVVCFIFTPTWLAVAVLLAALIFLGYRVWRQKALYQAWGYAERDSDLYIKHGIFWRNLSIVPYGRMQAIEITAGPISRWLGLANVELVTAATVSGGTIPGVNKEEAQRLRERLLAKGELQAAGL</sequence>
<dbReference type="Pfam" id="PF03703">
    <property type="entry name" value="bPH_2"/>
    <property type="match status" value="1"/>
</dbReference>
<evidence type="ECO:0000256" key="1">
    <source>
        <dbReference type="SAM" id="Phobius"/>
    </source>
</evidence>
<evidence type="ECO:0000313" key="3">
    <source>
        <dbReference type="EMBL" id="EPD33882.1"/>
    </source>
</evidence>
<keyword evidence="1" id="KW-0472">Membrane</keyword>
<dbReference type="HOGENOM" id="CLU_104197_0_0_11"/>
<keyword evidence="1" id="KW-0812">Transmembrane</keyword>
<evidence type="ECO:0000259" key="2">
    <source>
        <dbReference type="Pfam" id="PF03703"/>
    </source>
</evidence>
<comment type="caution">
    <text evidence="3">The sequence shown here is derived from an EMBL/GenBank/DDBJ whole genome shotgun (WGS) entry which is preliminary data.</text>
</comment>
<protein>
    <recommendedName>
        <fullName evidence="2">YdbS-like PH domain-containing protein</fullName>
    </recommendedName>
</protein>
<dbReference type="RefSeq" id="WP_016455154.1">
    <property type="nucleotide sequence ID" value="NZ_KE150269.1"/>
</dbReference>
<proteinExistence type="predicted"/>
<reference evidence="3 4" key="1">
    <citation type="submission" date="2013-04" db="EMBL/GenBank/DDBJ databases">
        <title>The Genome Sequence of Propionimicrobium lymphophilum ACS-093-V-SCH5.</title>
        <authorList>
            <consortium name="The Broad Institute Genomics Platform"/>
            <person name="Earl A."/>
            <person name="Ward D."/>
            <person name="Feldgarden M."/>
            <person name="Gevers D."/>
            <person name="Saerens B."/>
            <person name="Vaneechoutte M."/>
            <person name="Walker B."/>
            <person name="Young S."/>
            <person name="Zeng Q."/>
            <person name="Gargeya S."/>
            <person name="Fitzgerald M."/>
            <person name="Haas B."/>
            <person name="Abouelleil A."/>
            <person name="Allen A.W."/>
            <person name="Alvarado L."/>
            <person name="Arachchi H.M."/>
            <person name="Berlin A.M."/>
            <person name="Chapman S.B."/>
            <person name="Gainer-Dewar J."/>
            <person name="Goldberg J."/>
            <person name="Griggs A."/>
            <person name="Gujja S."/>
            <person name="Hansen M."/>
            <person name="Howarth C."/>
            <person name="Imamovic A."/>
            <person name="Ireland A."/>
            <person name="Larimer J."/>
            <person name="McCowan C."/>
            <person name="Murphy C."/>
            <person name="Pearson M."/>
            <person name="Poon T.W."/>
            <person name="Priest M."/>
            <person name="Roberts A."/>
            <person name="Saif S."/>
            <person name="Shea T."/>
            <person name="Sisk P."/>
            <person name="Sykes S."/>
            <person name="Wortman J."/>
            <person name="Nusbaum C."/>
            <person name="Birren B."/>
        </authorList>
    </citation>
    <scope>NUCLEOTIDE SEQUENCE [LARGE SCALE GENOMIC DNA]</scope>
    <source>
        <strain evidence="3 4">ACS-093-V-SCH5</strain>
    </source>
</reference>